<name>A0AAV5X1F7_9BILA</name>
<gene>
    <name evidence="2" type="ORF">PFISCL1PPCAC_28107</name>
</gene>
<feature type="compositionally biased region" description="Acidic residues" evidence="1">
    <location>
        <begin position="15"/>
        <end position="26"/>
    </location>
</feature>
<feature type="region of interest" description="Disordered" evidence="1">
    <location>
        <begin position="1"/>
        <end position="48"/>
    </location>
</feature>
<comment type="caution">
    <text evidence="2">The sequence shown here is derived from an EMBL/GenBank/DDBJ whole genome shotgun (WGS) entry which is preliminary data.</text>
</comment>
<dbReference type="EMBL" id="BTSY01000007">
    <property type="protein sequence ID" value="GMT36810.1"/>
    <property type="molecule type" value="Genomic_DNA"/>
</dbReference>
<keyword evidence="3" id="KW-1185">Reference proteome</keyword>
<evidence type="ECO:0000313" key="3">
    <source>
        <dbReference type="Proteomes" id="UP001432322"/>
    </source>
</evidence>
<feature type="compositionally biased region" description="Basic and acidic residues" evidence="1">
    <location>
        <begin position="1"/>
        <end position="14"/>
    </location>
</feature>
<evidence type="ECO:0000256" key="1">
    <source>
        <dbReference type="SAM" id="MobiDB-lite"/>
    </source>
</evidence>
<reference evidence="2" key="1">
    <citation type="submission" date="2023-10" db="EMBL/GenBank/DDBJ databases">
        <title>Genome assembly of Pristionchus species.</title>
        <authorList>
            <person name="Yoshida K."/>
            <person name="Sommer R.J."/>
        </authorList>
    </citation>
    <scope>NUCLEOTIDE SEQUENCE</scope>
    <source>
        <strain evidence="2">RS5133</strain>
    </source>
</reference>
<protein>
    <submittedName>
        <fullName evidence="2">Uncharacterized protein</fullName>
    </submittedName>
</protein>
<accession>A0AAV5X1F7</accession>
<dbReference type="AlphaFoldDB" id="A0AAV5X1F7"/>
<proteinExistence type="predicted"/>
<feature type="non-terminal residue" evidence="2">
    <location>
        <position position="1"/>
    </location>
</feature>
<evidence type="ECO:0000313" key="2">
    <source>
        <dbReference type="EMBL" id="GMT36810.1"/>
    </source>
</evidence>
<dbReference type="Proteomes" id="UP001432322">
    <property type="component" value="Unassembled WGS sequence"/>
</dbReference>
<sequence>LAPPENELKKKLKDEEDETHELEESAGENPAVENKEMPTVEQNPKAVAEEECEECAKITKEREEMEKGSPGSTAFCPGVFSCSSVRKPLTNTDNMDMDQLKALIEKLEMDIERRNTCLYHFEHHILLLLNQCPPI</sequence>
<organism evidence="2 3">
    <name type="scientific">Pristionchus fissidentatus</name>
    <dbReference type="NCBI Taxonomy" id="1538716"/>
    <lineage>
        <taxon>Eukaryota</taxon>
        <taxon>Metazoa</taxon>
        <taxon>Ecdysozoa</taxon>
        <taxon>Nematoda</taxon>
        <taxon>Chromadorea</taxon>
        <taxon>Rhabditida</taxon>
        <taxon>Rhabditina</taxon>
        <taxon>Diplogasteromorpha</taxon>
        <taxon>Diplogasteroidea</taxon>
        <taxon>Neodiplogasteridae</taxon>
        <taxon>Pristionchus</taxon>
    </lineage>
</organism>